<accession>A0A1H5Y3F0</accession>
<dbReference type="OrthoDB" id="9815928at2"/>
<evidence type="ECO:0008006" key="4">
    <source>
        <dbReference type="Google" id="ProtNLM"/>
    </source>
</evidence>
<organism evidence="2 3">
    <name type="scientific">Nonomuraea solani</name>
    <dbReference type="NCBI Taxonomy" id="1144553"/>
    <lineage>
        <taxon>Bacteria</taxon>
        <taxon>Bacillati</taxon>
        <taxon>Actinomycetota</taxon>
        <taxon>Actinomycetes</taxon>
        <taxon>Streptosporangiales</taxon>
        <taxon>Streptosporangiaceae</taxon>
        <taxon>Nonomuraea</taxon>
    </lineage>
</organism>
<evidence type="ECO:0000313" key="2">
    <source>
        <dbReference type="EMBL" id="SEG18362.1"/>
    </source>
</evidence>
<reference evidence="2 3" key="1">
    <citation type="submission" date="2016-10" db="EMBL/GenBank/DDBJ databases">
        <authorList>
            <person name="de Groot N.N."/>
        </authorList>
    </citation>
    <scope>NUCLEOTIDE SEQUENCE [LARGE SCALE GENOMIC DNA]</scope>
    <source>
        <strain evidence="2 3">CGMCC 4.7037</strain>
    </source>
</reference>
<dbReference type="EMBL" id="FNVT01000002">
    <property type="protein sequence ID" value="SEG18362.1"/>
    <property type="molecule type" value="Genomic_DNA"/>
</dbReference>
<dbReference type="Proteomes" id="UP000236732">
    <property type="component" value="Unassembled WGS sequence"/>
</dbReference>
<feature type="signal peptide" evidence="1">
    <location>
        <begin position="1"/>
        <end position="26"/>
    </location>
</feature>
<dbReference type="RefSeq" id="WP_103954867.1">
    <property type="nucleotide sequence ID" value="NZ_FNVT01000002.1"/>
</dbReference>
<sequence length="126" mass="13331">MKTFQTLAAAAVITAAAFAGAPAANAATTSELGCPRPRVANVDTGYVTMVGSFNLKAGPYAGGRCAVITRLAKGTVLYVHCWVLNSYRTPWAYARVKGTGTHGWMSVDNVRYGKNLNFLKCPGSEL</sequence>
<evidence type="ECO:0000313" key="3">
    <source>
        <dbReference type="Proteomes" id="UP000236732"/>
    </source>
</evidence>
<protein>
    <recommendedName>
        <fullName evidence="4">SH3 domain-containing protein</fullName>
    </recommendedName>
</protein>
<gene>
    <name evidence="2" type="ORF">SAMN05444920_102118</name>
</gene>
<evidence type="ECO:0000256" key="1">
    <source>
        <dbReference type="SAM" id="SignalP"/>
    </source>
</evidence>
<feature type="chain" id="PRO_5009290090" description="SH3 domain-containing protein" evidence="1">
    <location>
        <begin position="27"/>
        <end position="126"/>
    </location>
</feature>
<dbReference type="AlphaFoldDB" id="A0A1H5Y3F0"/>
<name>A0A1H5Y3F0_9ACTN</name>
<keyword evidence="1" id="KW-0732">Signal</keyword>
<proteinExistence type="predicted"/>
<keyword evidence="3" id="KW-1185">Reference proteome</keyword>